<dbReference type="HOGENOM" id="CLU_012893_5_0_9"/>
<feature type="transmembrane region" description="Helical" evidence="13">
    <location>
        <begin position="96"/>
        <end position="117"/>
    </location>
</feature>
<evidence type="ECO:0000256" key="7">
    <source>
        <dbReference type="ARBA" id="ARBA00022475"/>
    </source>
</evidence>
<keyword evidence="9 13" id="KW-1133">Transmembrane helix</keyword>
<evidence type="ECO:0000256" key="10">
    <source>
        <dbReference type="ARBA" id="ARBA00023065"/>
    </source>
</evidence>
<dbReference type="Pfam" id="PF01554">
    <property type="entry name" value="MatE"/>
    <property type="match status" value="2"/>
</dbReference>
<evidence type="ECO:0000256" key="11">
    <source>
        <dbReference type="ARBA" id="ARBA00023136"/>
    </source>
</evidence>
<keyword evidence="7" id="KW-1003">Cell membrane</keyword>
<keyword evidence="6" id="KW-0050">Antiport</keyword>
<evidence type="ECO:0000256" key="8">
    <source>
        <dbReference type="ARBA" id="ARBA00022692"/>
    </source>
</evidence>
<evidence type="ECO:0000256" key="9">
    <source>
        <dbReference type="ARBA" id="ARBA00022989"/>
    </source>
</evidence>
<accession>E2ZC28</accession>
<evidence type="ECO:0000256" key="2">
    <source>
        <dbReference type="ARBA" id="ARBA00004651"/>
    </source>
</evidence>
<dbReference type="EMBL" id="AECS01000037">
    <property type="protein sequence ID" value="EFQ04015.1"/>
    <property type="molecule type" value="Genomic_DNA"/>
</dbReference>
<keyword evidence="8 13" id="KW-0812">Transmembrane</keyword>
<reference evidence="14 15" key="1">
    <citation type="submission" date="2010-08" db="EMBL/GenBank/DDBJ databases">
        <authorList>
            <person name="Weinstock G."/>
            <person name="Sodergren E."/>
            <person name="Clifton S."/>
            <person name="Fulton L."/>
            <person name="Fulton B."/>
            <person name="Courtney L."/>
            <person name="Fronick C."/>
            <person name="Harrison M."/>
            <person name="Strong C."/>
            <person name="Farmer C."/>
            <person name="Delahaunty K."/>
            <person name="Markovic C."/>
            <person name="Hall O."/>
            <person name="Minx P."/>
            <person name="Tomlinson C."/>
            <person name="Mitreva M."/>
            <person name="Hou S."/>
            <person name="Chen J."/>
            <person name="Wollam A."/>
            <person name="Pepin K.H."/>
            <person name="Johnson M."/>
            <person name="Bhonagiri V."/>
            <person name="Zhang X."/>
            <person name="Suruliraj S."/>
            <person name="Warren W."/>
            <person name="Chinwalla A."/>
            <person name="Mardis E.R."/>
            <person name="Wilson R.K."/>
        </authorList>
    </citation>
    <scope>NUCLEOTIDE SEQUENCE [LARGE SCALE GENOMIC DNA]</scope>
    <source>
        <strain evidence="14 15">F0359</strain>
    </source>
</reference>
<comment type="caution">
    <text evidence="14">The sequence shown here is derived from an EMBL/GenBank/DDBJ whole genome shotgun (WGS) entry which is preliminary data.</text>
</comment>
<comment type="function">
    <text evidence="1">Multidrug efflux pump.</text>
</comment>
<keyword evidence="11 13" id="KW-0472">Membrane</keyword>
<keyword evidence="15" id="KW-1185">Reference proteome</keyword>
<evidence type="ECO:0000256" key="1">
    <source>
        <dbReference type="ARBA" id="ARBA00003408"/>
    </source>
</evidence>
<dbReference type="GO" id="GO:0006811">
    <property type="term" value="P:monoatomic ion transport"/>
    <property type="evidence" value="ECO:0007669"/>
    <property type="project" value="UniProtKB-KW"/>
</dbReference>
<evidence type="ECO:0000313" key="14">
    <source>
        <dbReference type="EMBL" id="EFQ04015.1"/>
    </source>
</evidence>
<evidence type="ECO:0000313" key="15">
    <source>
        <dbReference type="Proteomes" id="UP000003195"/>
    </source>
</evidence>
<dbReference type="GO" id="GO:0042910">
    <property type="term" value="F:xenobiotic transmembrane transporter activity"/>
    <property type="evidence" value="ECO:0007669"/>
    <property type="project" value="InterPro"/>
</dbReference>
<proteinExistence type="inferred from homology"/>
<dbReference type="PIRSF" id="PIRSF006603">
    <property type="entry name" value="DinF"/>
    <property type="match status" value="1"/>
</dbReference>
<feature type="transmembrane region" description="Helical" evidence="13">
    <location>
        <begin position="137"/>
        <end position="154"/>
    </location>
</feature>
<gene>
    <name evidence="14" type="ORF">HMPREF9429_01198</name>
</gene>
<feature type="transmembrane region" description="Helical" evidence="13">
    <location>
        <begin position="316"/>
        <end position="337"/>
    </location>
</feature>
<feature type="transmembrane region" description="Helical" evidence="13">
    <location>
        <begin position="61"/>
        <end position="84"/>
    </location>
</feature>
<keyword evidence="5" id="KW-0813">Transport</keyword>
<organism evidence="14 15">
    <name type="scientific">Megasphaera micronuciformis F0359</name>
    <dbReference type="NCBI Taxonomy" id="706434"/>
    <lineage>
        <taxon>Bacteria</taxon>
        <taxon>Bacillati</taxon>
        <taxon>Bacillota</taxon>
        <taxon>Negativicutes</taxon>
        <taxon>Veillonellales</taxon>
        <taxon>Veillonellaceae</taxon>
        <taxon>Megasphaera</taxon>
    </lineage>
</organism>
<evidence type="ECO:0000256" key="6">
    <source>
        <dbReference type="ARBA" id="ARBA00022449"/>
    </source>
</evidence>
<evidence type="ECO:0000256" key="12">
    <source>
        <dbReference type="ARBA" id="ARBA00031636"/>
    </source>
</evidence>
<dbReference type="STRING" id="706434.HMPREF9429_01198"/>
<feature type="transmembrane region" description="Helical" evidence="13">
    <location>
        <begin position="192"/>
        <end position="217"/>
    </location>
</feature>
<evidence type="ECO:0000256" key="13">
    <source>
        <dbReference type="SAM" id="Phobius"/>
    </source>
</evidence>
<feature type="transmembrane region" description="Helical" evidence="13">
    <location>
        <begin position="237"/>
        <end position="261"/>
    </location>
</feature>
<comment type="similarity">
    <text evidence="3">Belongs to the multi antimicrobial extrusion (MATE) (TC 2.A.66.1) family.</text>
</comment>
<dbReference type="GO" id="GO:0005886">
    <property type="term" value="C:plasma membrane"/>
    <property type="evidence" value="ECO:0007669"/>
    <property type="project" value="UniProtKB-SubCell"/>
</dbReference>
<evidence type="ECO:0000256" key="5">
    <source>
        <dbReference type="ARBA" id="ARBA00022448"/>
    </source>
</evidence>
<name>E2ZC28_9FIRM</name>
<dbReference type="PANTHER" id="PTHR43298:SF2">
    <property type="entry name" value="FMN_FAD EXPORTER YEEO-RELATED"/>
    <property type="match status" value="1"/>
</dbReference>
<feature type="transmembrane region" description="Helical" evidence="13">
    <location>
        <begin position="166"/>
        <end position="186"/>
    </location>
</feature>
<dbReference type="GO" id="GO:0015297">
    <property type="term" value="F:antiporter activity"/>
    <property type="evidence" value="ECO:0007669"/>
    <property type="project" value="UniProtKB-KW"/>
</dbReference>
<dbReference type="InterPro" id="IPR050222">
    <property type="entry name" value="MATE_MdtK"/>
</dbReference>
<dbReference type="CDD" id="cd13138">
    <property type="entry name" value="MATE_yoeA_like"/>
    <property type="match status" value="1"/>
</dbReference>
<dbReference type="eggNOG" id="COG0534">
    <property type="taxonomic scope" value="Bacteria"/>
</dbReference>
<dbReference type="RefSeq" id="WP_006942328.1">
    <property type="nucleotide sequence ID" value="NZ_GL538208.1"/>
</dbReference>
<dbReference type="NCBIfam" id="TIGR00797">
    <property type="entry name" value="matE"/>
    <property type="match status" value="1"/>
</dbReference>
<comment type="subcellular location">
    <subcellularLocation>
        <location evidence="2">Cell membrane</location>
        <topology evidence="2">Multi-pass membrane protein</topology>
    </subcellularLocation>
</comment>
<evidence type="ECO:0000256" key="3">
    <source>
        <dbReference type="ARBA" id="ARBA00010199"/>
    </source>
</evidence>
<dbReference type="PANTHER" id="PTHR43298">
    <property type="entry name" value="MULTIDRUG RESISTANCE PROTEIN NORM-RELATED"/>
    <property type="match status" value="1"/>
</dbReference>
<sequence length="454" mass="48845">MKFGGPIDMLHGSLWDKVLAFTLPLVATALLQQLYNGADLTVLGQFVGKQAMAAVGNDIPVVGLFLSLLLGLSLGGNVVVAQLLGGGKYKEASKAVHTAFALSLIIGILLLVVGQVFAVPALHLLGVPKEILPEAELYMRIYFSGVPFVSLYNFQAALFRSRGEVTIPLAALFVASMLNIVLDLISVTVFDLGLAGVAGGTVIANMTASGILFFALYKRNDVLSVRIKDLTFHKEHLKRMLSIGMPAGIQGMVFSVANLIIQTAINSLGPDAMAASAASFILEINVYVILMSFGQATTTFVGQNFGARQIHRCRQVTTLCMKMSVAVFVVMAAFVYVKGEAVLHIFTSDPAVIELGLIRIHYVVELEILNICMEVLSGAMRGYGFSLPPAIVTLIGICAVRIIWVYTVFAANPGFSVLMMIYPISWGITTVLLFALYRWYMHRLTGQLKGGCGA</sequence>
<feature type="transmembrane region" description="Helical" evidence="13">
    <location>
        <begin position="273"/>
        <end position="295"/>
    </location>
</feature>
<feature type="transmembrane region" description="Helical" evidence="13">
    <location>
        <begin position="415"/>
        <end position="437"/>
    </location>
</feature>
<keyword evidence="10" id="KW-0406">Ion transport</keyword>
<feature type="transmembrane region" description="Helical" evidence="13">
    <location>
        <begin position="389"/>
        <end position="409"/>
    </location>
</feature>
<dbReference type="InterPro" id="IPR048279">
    <property type="entry name" value="MdtK-like"/>
</dbReference>
<dbReference type="AlphaFoldDB" id="E2ZC28"/>
<evidence type="ECO:0000256" key="4">
    <source>
        <dbReference type="ARBA" id="ARBA00020268"/>
    </source>
</evidence>
<protein>
    <recommendedName>
        <fullName evidence="4">Probable multidrug resistance protein NorM</fullName>
    </recommendedName>
    <alternativeName>
        <fullName evidence="12">Multidrug-efflux transporter</fullName>
    </alternativeName>
</protein>
<dbReference type="Proteomes" id="UP000003195">
    <property type="component" value="Unassembled WGS sequence"/>
</dbReference>
<dbReference type="InterPro" id="IPR002528">
    <property type="entry name" value="MATE_fam"/>
</dbReference>